<feature type="transmembrane region" description="Helical" evidence="11">
    <location>
        <begin position="71"/>
        <end position="92"/>
    </location>
</feature>
<sequence>MSKRKFSVRHVPGAAPIAIVTFVALYAPVLILIANAFNAGPVIGRWEGFSGRWFVAAIGNDAFRNAALNSLIVAALAALISTSLATMAALAITRGRRLRGEGGIFVVLNQPLLVPEIVLAIALMIVLAQIKQATGYHGLGYLIVAHSTFCIPFAFMPIRARLEGMDLTLETAAMDLYAGRFYTFRRVTLPLLAPGILAGFMLAFVVSLDNVVVSSFVKSPGQETLPTYLMGELRRNLSSEIYAISALLLFASVTVVAASWLITRRKP</sequence>
<comment type="function">
    <text evidence="9">Required for the activity of the bacterial periplasmic transport system of putrescine and spermidine.</text>
</comment>
<dbReference type="Pfam" id="PF00528">
    <property type="entry name" value="BPD_transp_1"/>
    <property type="match status" value="1"/>
</dbReference>
<evidence type="ECO:0000256" key="8">
    <source>
        <dbReference type="ARBA" id="ARBA00023136"/>
    </source>
</evidence>
<feature type="transmembrane region" description="Helical" evidence="11">
    <location>
        <begin position="12"/>
        <end position="37"/>
    </location>
</feature>
<dbReference type="InterPro" id="IPR035906">
    <property type="entry name" value="MetI-like_sf"/>
</dbReference>
<dbReference type="PROSITE" id="PS50928">
    <property type="entry name" value="ABC_TM1"/>
    <property type="match status" value="1"/>
</dbReference>
<feature type="transmembrane region" description="Helical" evidence="11">
    <location>
        <begin position="241"/>
        <end position="262"/>
    </location>
</feature>
<keyword evidence="8 11" id="KW-0472">Membrane</keyword>
<comment type="similarity">
    <text evidence="2">Belongs to the binding-protein-dependent transport system permease family. CysTW subfamily.</text>
</comment>
<feature type="transmembrane region" description="Helical" evidence="11">
    <location>
        <begin position="187"/>
        <end position="208"/>
    </location>
</feature>
<dbReference type="GO" id="GO:0005886">
    <property type="term" value="C:plasma membrane"/>
    <property type="evidence" value="ECO:0007669"/>
    <property type="project" value="UniProtKB-SubCell"/>
</dbReference>
<comment type="subcellular location">
    <subcellularLocation>
        <location evidence="1">Cell inner membrane</location>
        <topology evidence="1">Multi-pass membrane protein</topology>
    </subcellularLocation>
    <subcellularLocation>
        <location evidence="11">Cell membrane</location>
        <topology evidence="11">Multi-pass membrane protein</topology>
    </subcellularLocation>
</comment>
<reference evidence="13 14" key="1">
    <citation type="submission" date="2018-05" db="EMBL/GenBank/DDBJ databases">
        <title>Pararhodobacter marina sp. nov., isolated from deep-sea water of the Indian Ocean.</title>
        <authorList>
            <person name="Lai Q.Sr."/>
            <person name="Liu X."/>
            <person name="Shao Z."/>
        </authorList>
    </citation>
    <scope>NUCLEOTIDE SEQUENCE [LARGE SCALE GENOMIC DNA]</scope>
    <source>
        <strain evidence="13 14">CIC4N-9</strain>
    </source>
</reference>
<keyword evidence="5" id="KW-0997">Cell inner membrane</keyword>
<dbReference type="SUPFAM" id="SSF161098">
    <property type="entry name" value="MetI-like"/>
    <property type="match status" value="1"/>
</dbReference>
<feature type="transmembrane region" description="Helical" evidence="11">
    <location>
        <begin position="104"/>
        <end position="130"/>
    </location>
</feature>
<dbReference type="InterPro" id="IPR000515">
    <property type="entry name" value="MetI-like"/>
</dbReference>
<feature type="transmembrane region" description="Helical" evidence="11">
    <location>
        <begin position="136"/>
        <end position="155"/>
    </location>
</feature>
<keyword evidence="3 11" id="KW-0813">Transport</keyword>
<dbReference type="PANTHER" id="PTHR43848">
    <property type="entry name" value="PUTRESCINE TRANSPORT SYSTEM PERMEASE PROTEIN POTI"/>
    <property type="match status" value="1"/>
</dbReference>
<evidence type="ECO:0000256" key="4">
    <source>
        <dbReference type="ARBA" id="ARBA00022475"/>
    </source>
</evidence>
<evidence type="ECO:0000259" key="12">
    <source>
        <dbReference type="PROSITE" id="PS50928"/>
    </source>
</evidence>
<organism evidence="13 14">
    <name type="scientific">Pararhodobacter marinus</name>
    <dbReference type="NCBI Taxonomy" id="2184063"/>
    <lineage>
        <taxon>Bacteria</taxon>
        <taxon>Pseudomonadati</taxon>
        <taxon>Pseudomonadota</taxon>
        <taxon>Alphaproteobacteria</taxon>
        <taxon>Rhodobacterales</taxon>
        <taxon>Paracoccaceae</taxon>
        <taxon>Pararhodobacter</taxon>
    </lineage>
</organism>
<keyword evidence="6 11" id="KW-0812">Transmembrane</keyword>
<evidence type="ECO:0000256" key="10">
    <source>
        <dbReference type="ARBA" id="ARBA00039580"/>
    </source>
</evidence>
<dbReference type="EMBL" id="QEYD01000010">
    <property type="protein sequence ID" value="PWE27566.1"/>
    <property type="molecule type" value="Genomic_DNA"/>
</dbReference>
<dbReference type="GO" id="GO:0055085">
    <property type="term" value="P:transmembrane transport"/>
    <property type="evidence" value="ECO:0007669"/>
    <property type="project" value="InterPro"/>
</dbReference>
<dbReference type="RefSeq" id="WP_109534377.1">
    <property type="nucleotide sequence ID" value="NZ_CAXPUO010000056.1"/>
</dbReference>
<dbReference type="PANTHER" id="PTHR43848:SF5">
    <property type="entry name" value="SPERMIDINE_PUTRESCINE TRANSPORT SYSTEM PERMEASE PROTEIN POTC"/>
    <property type="match status" value="1"/>
</dbReference>
<accession>A0A2U2C6N5</accession>
<dbReference type="CDD" id="cd06261">
    <property type="entry name" value="TM_PBP2"/>
    <property type="match status" value="1"/>
</dbReference>
<dbReference type="Proteomes" id="UP000244940">
    <property type="component" value="Unassembled WGS sequence"/>
</dbReference>
<evidence type="ECO:0000256" key="6">
    <source>
        <dbReference type="ARBA" id="ARBA00022692"/>
    </source>
</evidence>
<dbReference type="GeneID" id="94366425"/>
<dbReference type="AlphaFoldDB" id="A0A2U2C6N5"/>
<evidence type="ECO:0000313" key="14">
    <source>
        <dbReference type="Proteomes" id="UP000244940"/>
    </source>
</evidence>
<evidence type="ECO:0000256" key="3">
    <source>
        <dbReference type="ARBA" id="ARBA00022448"/>
    </source>
</evidence>
<keyword evidence="14" id="KW-1185">Reference proteome</keyword>
<gene>
    <name evidence="13" type="ORF">C4N9_16125</name>
</gene>
<evidence type="ECO:0000256" key="9">
    <source>
        <dbReference type="ARBA" id="ARBA00037216"/>
    </source>
</evidence>
<proteinExistence type="inferred from homology"/>
<comment type="caution">
    <text evidence="13">The sequence shown here is derived from an EMBL/GenBank/DDBJ whole genome shotgun (WGS) entry which is preliminary data.</text>
</comment>
<evidence type="ECO:0000256" key="11">
    <source>
        <dbReference type="RuleBase" id="RU363032"/>
    </source>
</evidence>
<evidence type="ECO:0000256" key="1">
    <source>
        <dbReference type="ARBA" id="ARBA00004429"/>
    </source>
</evidence>
<dbReference type="Gene3D" id="1.10.3720.10">
    <property type="entry name" value="MetI-like"/>
    <property type="match status" value="1"/>
</dbReference>
<protein>
    <recommendedName>
        <fullName evidence="10">Spermidine/putrescine transport system permease protein PotC</fullName>
    </recommendedName>
</protein>
<dbReference type="OrthoDB" id="9782004at2"/>
<name>A0A2U2C6N5_9RHOB</name>
<dbReference type="InterPro" id="IPR051789">
    <property type="entry name" value="Bact_Polyamine_Transport"/>
</dbReference>
<evidence type="ECO:0000256" key="5">
    <source>
        <dbReference type="ARBA" id="ARBA00022519"/>
    </source>
</evidence>
<feature type="domain" description="ABC transmembrane type-1" evidence="12">
    <location>
        <begin position="67"/>
        <end position="262"/>
    </location>
</feature>
<evidence type="ECO:0000256" key="2">
    <source>
        <dbReference type="ARBA" id="ARBA00007069"/>
    </source>
</evidence>
<evidence type="ECO:0000256" key="7">
    <source>
        <dbReference type="ARBA" id="ARBA00022989"/>
    </source>
</evidence>
<keyword evidence="4" id="KW-1003">Cell membrane</keyword>
<keyword evidence="7 11" id="KW-1133">Transmembrane helix</keyword>
<evidence type="ECO:0000313" key="13">
    <source>
        <dbReference type="EMBL" id="PWE27566.1"/>
    </source>
</evidence>